<dbReference type="InterPro" id="IPR009057">
    <property type="entry name" value="Homeodomain-like_sf"/>
</dbReference>
<keyword evidence="3 5" id="KW-0238">DNA-binding</keyword>
<dbReference type="FunFam" id="1.10.357.10:FF:000003">
    <property type="entry name" value="HTH-type transcriptional regulator AcrR"/>
    <property type="match status" value="1"/>
</dbReference>
<keyword evidence="4" id="KW-0804">Transcription</keyword>
<dbReference type="GO" id="GO:0045892">
    <property type="term" value="P:negative regulation of DNA-templated transcription"/>
    <property type="evidence" value="ECO:0007669"/>
    <property type="project" value="UniProtKB-ARBA"/>
</dbReference>
<dbReference type="Pfam" id="PF00440">
    <property type="entry name" value="TetR_N"/>
    <property type="match status" value="1"/>
</dbReference>
<dbReference type="SUPFAM" id="SSF46689">
    <property type="entry name" value="Homeodomain-like"/>
    <property type="match status" value="1"/>
</dbReference>
<proteinExistence type="predicted"/>
<dbReference type="PRINTS" id="PR00455">
    <property type="entry name" value="HTHTETR"/>
</dbReference>
<keyword evidence="2" id="KW-0805">Transcription regulation</keyword>
<keyword evidence="1" id="KW-0678">Repressor</keyword>
<dbReference type="InterPro" id="IPR001647">
    <property type="entry name" value="HTH_TetR"/>
</dbReference>
<dbReference type="InterPro" id="IPR013572">
    <property type="entry name" value="Tscrpt_reg_MAATS_C"/>
</dbReference>
<dbReference type="Gene3D" id="1.10.357.10">
    <property type="entry name" value="Tetracycline Repressor, domain 2"/>
    <property type="match status" value="1"/>
</dbReference>
<evidence type="ECO:0000256" key="1">
    <source>
        <dbReference type="ARBA" id="ARBA00022491"/>
    </source>
</evidence>
<feature type="DNA-binding region" description="H-T-H motif" evidence="5">
    <location>
        <begin position="133"/>
        <end position="152"/>
    </location>
</feature>
<reference evidence="7 8" key="1">
    <citation type="submission" date="2013-10" db="EMBL/GenBank/DDBJ databases">
        <title>Antibiotic resistance diversity of beta-lactamase producers in the General Hospital Vienna.</title>
        <authorList>
            <person name="Barisic I."/>
            <person name="Mitteregger D."/>
            <person name="Hirschl A.M."/>
            <person name="Noehammer C."/>
            <person name="Wiesinger-Mayr H."/>
        </authorList>
    </citation>
    <scope>NUCLEOTIDE SEQUENCE [LARGE SCALE GENOMIC DNA]</scope>
    <source>
        <strain evidence="7 8">ISC7</strain>
    </source>
</reference>
<dbReference type="InterPro" id="IPR023772">
    <property type="entry name" value="DNA-bd_HTH_TetR-type_CS"/>
</dbReference>
<dbReference type="PROSITE" id="PS50977">
    <property type="entry name" value="HTH_TETR_2"/>
    <property type="match status" value="1"/>
</dbReference>
<evidence type="ECO:0000256" key="5">
    <source>
        <dbReference type="PROSITE-ProRule" id="PRU00335"/>
    </source>
</evidence>
<evidence type="ECO:0000259" key="6">
    <source>
        <dbReference type="PROSITE" id="PS50977"/>
    </source>
</evidence>
<dbReference type="GO" id="GO:0003700">
    <property type="term" value="F:DNA-binding transcription factor activity"/>
    <property type="evidence" value="ECO:0007669"/>
    <property type="project" value="UniProtKB-ARBA"/>
</dbReference>
<dbReference type="Proteomes" id="UP000019199">
    <property type="component" value="Unassembled WGS sequence"/>
</dbReference>
<feature type="domain" description="HTH tetR-type" evidence="6">
    <location>
        <begin position="110"/>
        <end position="170"/>
    </location>
</feature>
<accession>W1F4N8</accession>
<name>W1F4N8_ECOLX</name>
<dbReference type="PANTHER" id="PTHR43479">
    <property type="entry name" value="ACREF/ENVCD OPERON REPRESSOR-RELATED"/>
    <property type="match status" value="1"/>
</dbReference>
<dbReference type="Pfam" id="PF08361">
    <property type="entry name" value="TetR_C_2"/>
    <property type="match status" value="1"/>
</dbReference>
<dbReference type="InterPro" id="IPR036271">
    <property type="entry name" value="Tet_transcr_reg_TetR-rel_C_sf"/>
</dbReference>
<evidence type="ECO:0000313" key="8">
    <source>
        <dbReference type="Proteomes" id="UP000019199"/>
    </source>
</evidence>
<protein>
    <submittedName>
        <fullName evidence="7">Transcription repressor of multidrug efflux pump acrAB operon, TetR (AcrR) family</fullName>
    </submittedName>
</protein>
<dbReference type="GO" id="GO:0003677">
    <property type="term" value="F:DNA binding"/>
    <property type="evidence" value="ECO:0007669"/>
    <property type="project" value="UniProtKB-UniRule"/>
</dbReference>
<dbReference type="AlphaFoldDB" id="W1F4N8"/>
<dbReference type="NCBIfam" id="NF007949">
    <property type="entry name" value="PRK10668.1"/>
    <property type="match status" value="1"/>
</dbReference>
<dbReference type="PANTHER" id="PTHR43479:SF11">
    <property type="entry name" value="ACREF_ENVCD OPERON REPRESSOR-RELATED"/>
    <property type="match status" value="1"/>
</dbReference>
<sequence>MICRGSVLTVTTPTAGICWPPCWACLSSHPVRAKLPESIRTTARGVNPLFLFICKPRVSDFKLVNGQKLINPLLRLYYRRAMVHTFTNVCKSNACKFTNIWHEKPNKKRKKTRQHILDVALRLFSQQGVSSTSLGEIAKAAGVTRGAIYWHFKDKSDLFSEIWELSESNIGELELEYQAKFPGDPLSVLREILIHVLESTVTEERRRLLMEIIFHKCEFVGEMAVVQQAQRNLCLESYDRIEQTLKHCIEAKMLPADLMTRRAAIIMRGYISGLMENWLFAPQSFDLKKEARDYVAILLEMYLLCPTLRNPATNE</sequence>
<dbReference type="GO" id="GO:0009410">
    <property type="term" value="P:response to xenobiotic stimulus"/>
    <property type="evidence" value="ECO:0007669"/>
    <property type="project" value="UniProtKB-ARBA"/>
</dbReference>
<evidence type="ECO:0000256" key="4">
    <source>
        <dbReference type="ARBA" id="ARBA00023163"/>
    </source>
</evidence>
<dbReference type="SUPFAM" id="SSF48498">
    <property type="entry name" value="Tetracyclin repressor-like, C-terminal domain"/>
    <property type="match status" value="1"/>
</dbReference>
<evidence type="ECO:0000313" key="7">
    <source>
        <dbReference type="EMBL" id="CDL28765.1"/>
    </source>
</evidence>
<organism evidence="7 8">
    <name type="scientific">Escherichia coli ISC7</name>
    <dbReference type="NCBI Taxonomy" id="1432555"/>
    <lineage>
        <taxon>Bacteria</taxon>
        <taxon>Pseudomonadati</taxon>
        <taxon>Pseudomonadota</taxon>
        <taxon>Gammaproteobacteria</taxon>
        <taxon>Enterobacterales</taxon>
        <taxon>Enterobacteriaceae</taxon>
        <taxon>Escherichia</taxon>
    </lineage>
</organism>
<dbReference type="EMBL" id="CBWN010000135">
    <property type="protein sequence ID" value="CDL28765.1"/>
    <property type="molecule type" value="Genomic_DNA"/>
</dbReference>
<evidence type="ECO:0000256" key="2">
    <source>
        <dbReference type="ARBA" id="ARBA00023015"/>
    </source>
</evidence>
<evidence type="ECO:0000256" key="3">
    <source>
        <dbReference type="ARBA" id="ARBA00023125"/>
    </source>
</evidence>
<dbReference type="InterPro" id="IPR050624">
    <property type="entry name" value="HTH-type_Tx_Regulator"/>
</dbReference>
<dbReference type="PROSITE" id="PS01081">
    <property type="entry name" value="HTH_TETR_1"/>
    <property type="match status" value="1"/>
</dbReference>
<comment type="caution">
    <text evidence="7">The sequence shown here is derived from an EMBL/GenBank/DDBJ whole genome shotgun (WGS) entry which is preliminary data.</text>
</comment>